<dbReference type="EMBL" id="BK016109">
    <property type="protein sequence ID" value="DAF95515.1"/>
    <property type="molecule type" value="Genomic_DNA"/>
</dbReference>
<reference evidence="1" key="1">
    <citation type="journal article" date="2021" name="Proc. Natl. Acad. Sci. U.S.A.">
        <title>A Catalog of Tens of Thousands of Viruses from Human Metagenomes Reveals Hidden Associations with Chronic Diseases.</title>
        <authorList>
            <person name="Tisza M.J."/>
            <person name="Buck C.B."/>
        </authorList>
    </citation>
    <scope>NUCLEOTIDE SEQUENCE</scope>
    <source>
        <strain evidence="1">CtCo31</strain>
    </source>
</reference>
<accession>A0A8S5UM70</accession>
<proteinExistence type="predicted"/>
<sequence length="33" mass="4146">MVNYKMKIMMKNQKKKLKYSRIMITQKMIRLLI</sequence>
<name>A0A8S5UM70_9CAUD</name>
<organism evidence="1">
    <name type="scientific">Myoviridae sp. ctCo31</name>
    <dbReference type="NCBI Taxonomy" id="2825053"/>
    <lineage>
        <taxon>Viruses</taxon>
        <taxon>Duplodnaviria</taxon>
        <taxon>Heunggongvirae</taxon>
        <taxon>Uroviricota</taxon>
        <taxon>Caudoviricetes</taxon>
    </lineage>
</organism>
<evidence type="ECO:0000313" key="1">
    <source>
        <dbReference type="EMBL" id="DAF95515.1"/>
    </source>
</evidence>
<protein>
    <submittedName>
        <fullName evidence="1">Uncharacterized protein</fullName>
    </submittedName>
</protein>